<organism evidence="1">
    <name type="scientific">marine sediment metagenome</name>
    <dbReference type="NCBI Taxonomy" id="412755"/>
    <lineage>
        <taxon>unclassified sequences</taxon>
        <taxon>metagenomes</taxon>
        <taxon>ecological metagenomes</taxon>
    </lineage>
</organism>
<sequence length="145" mass="16214">MALVKFGAGIIQMLGSVGGTTFARNPCGNYARARTKPTDPQYPRQMVVRGCMAFLTARWSLTLTPEQRTAWGDYAAKQVMKNRLGEACYHSGFNHFIRSNMVLKQSELKLVDDGPVFDGLPAHDDTMTIAASEFDERIEVFFDNE</sequence>
<protein>
    <submittedName>
        <fullName evidence="1">Uncharacterized protein</fullName>
    </submittedName>
</protein>
<accession>X1T0G4</accession>
<name>X1T0G4_9ZZZZ</name>
<dbReference type="AlphaFoldDB" id="X1T0G4"/>
<comment type="caution">
    <text evidence="1">The sequence shown here is derived from an EMBL/GenBank/DDBJ whole genome shotgun (WGS) entry which is preliminary data.</text>
</comment>
<evidence type="ECO:0000313" key="1">
    <source>
        <dbReference type="EMBL" id="GAI84891.1"/>
    </source>
</evidence>
<proteinExistence type="predicted"/>
<feature type="non-terminal residue" evidence="1">
    <location>
        <position position="145"/>
    </location>
</feature>
<reference evidence="1" key="1">
    <citation type="journal article" date="2014" name="Front. Microbiol.">
        <title>High frequency of phylogenetically diverse reductive dehalogenase-homologous genes in deep subseafloor sedimentary metagenomes.</title>
        <authorList>
            <person name="Kawai M."/>
            <person name="Futagami T."/>
            <person name="Toyoda A."/>
            <person name="Takaki Y."/>
            <person name="Nishi S."/>
            <person name="Hori S."/>
            <person name="Arai W."/>
            <person name="Tsubouchi T."/>
            <person name="Morono Y."/>
            <person name="Uchiyama I."/>
            <person name="Ito T."/>
            <person name="Fujiyama A."/>
            <person name="Inagaki F."/>
            <person name="Takami H."/>
        </authorList>
    </citation>
    <scope>NUCLEOTIDE SEQUENCE</scope>
    <source>
        <strain evidence="1">Expedition CK06-06</strain>
    </source>
</reference>
<dbReference type="EMBL" id="BARW01011187">
    <property type="protein sequence ID" value="GAI84891.1"/>
    <property type="molecule type" value="Genomic_DNA"/>
</dbReference>
<gene>
    <name evidence="1" type="ORF">S12H4_21682</name>
</gene>